<keyword evidence="3" id="KW-1185">Reference proteome</keyword>
<keyword evidence="1" id="KW-0472">Membrane</keyword>
<dbReference type="Proteomes" id="UP000199659">
    <property type="component" value="Unassembled WGS sequence"/>
</dbReference>
<accession>A0A1I6JDN9</accession>
<name>A0A1I6JDN9_9FIRM</name>
<proteinExistence type="predicted"/>
<dbReference type="RefSeq" id="WP_092560132.1">
    <property type="nucleotide sequence ID" value="NZ_FOYZ01000005.1"/>
</dbReference>
<feature type="transmembrane region" description="Helical" evidence="1">
    <location>
        <begin position="76"/>
        <end position="100"/>
    </location>
</feature>
<keyword evidence="1" id="KW-0812">Transmembrane</keyword>
<evidence type="ECO:0000256" key="1">
    <source>
        <dbReference type="SAM" id="Phobius"/>
    </source>
</evidence>
<dbReference type="EMBL" id="FOYZ01000005">
    <property type="protein sequence ID" value="SFR76700.1"/>
    <property type="molecule type" value="Genomic_DNA"/>
</dbReference>
<gene>
    <name evidence="2" type="ORF">SAMN05661086_01566</name>
</gene>
<evidence type="ECO:0000313" key="2">
    <source>
        <dbReference type="EMBL" id="SFR76700.1"/>
    </source>
</evidence>
<organism evidence="2 3">
    <name type="scientific">Anaeromicropila populeti</name>
    <dbReference type="NCBI Taxonomy" id="37658"/>
    <lineage>
        <taxon>Bacteria</taxon>
        <taxon>Bacillati</taxon>
        <taxon>Bacillota</taxon>
        <taxon>Clostridia</taxon>
        <taxon>Lachnospirales</taxon>
        <taxon>Lachnospiraceae</taxon>
        <taxon>Anaeromicropila</taxon>
    </lineage>
</organism>
<sequence length="165" mass="19417">MKYISSLEKEECSERIKESFDSRLGFVEERYVGWMKGPFFSMTYYSGEEVNRRIYPFIKVLGVIRRGKKRTEIGCVYFYGLTDPISIIVYYLFSFFVLSFKVNEQGITFSQIALISLMPILPFSVISFLFSFFSEKGIEGHERLEAKILKITHAEQFKKENKEEQ</sequence>
<keyword evidence="1" id="KW-1133">Transmembrane helix</keyword>
<feature type="transmembrane region" description="Helical" evidence="1">
    <location>
        <begin position="112"/>
        <end position="133"/>
    </location>
</feature>
<evidence type="ECO:0000313" key="3">
    <source>
        <dbReference type="Proteomes" id="UP000199659"/>
    </source>
</evidence>
<dbReference type="STRING" id="37658.SAMN05661086_01566"/>
<protein>
    <submittedName>
        <fullName evidence="2">Uncharacterized protein</fullName>
    </submittedName>
</protein>
<reference evidence="2 3" key="1">
    <citation type="submission" date="2016-10" db="EMBL/GenBank/DDBJ databases">
        <authorList>
            <person name="de Groot N.N."/>
        </authorList>
    </citation>
    <scope>NUCLEOTIDE SEQUENCE [LARGE SCALE GENOMIC DNA]</scope>
    <source>
        <strain evidence="2 3">743A</strain>
    </source>
</reference>
<dbReference type="AlphaFoldDB" id="A0A1I6JDN9"/>